<evidence type="ECO:0000313" key="3">
    <source>
        <dbReference type="Proteomes" id="UP001500804"/>
    </source>
</evidence>
<keyword evidence="1" id="KW-0812">Transmembrane</keyword>
<sequence>MGKLVHGWPSSHLLLAGGSLAIVVGLFALDRQWRALEAGAAVVFFVLTMTGLFRRAVEKDDAERADADE</sequence>
<keyword evidence="1" id="KW-0472">Membrane</keyword>
<keyword evidence="3" id="KW-1185">Reference proteome</keyword>
<name>A0ABP9NPJ9_9PSEU</name>
<protein>
    <submittedName>
        <fullName evidence="2">Uncharacterized protein</fullName>
    </submittedName>
</protein>
<feature type="transmembrane region" description="Helical" evidence="1">
    <location>
        <begin position="12"/>
        <end position="29"/>
    </location>
</feature>
<organism evidence="2 3">
    <name type="scientific">Pseudonocardia adelaidensis</name>
    <dbReference type="NCBI Taxonomy" id="648754"/>
    <lineage>
        <taxon>Bacteria</taxon>
        <taxon>Bacillati</taxon>
        <taxon>Actinomycetota</taxon>
        <taxon>Actinomycetes</taxon>
        <taxon>Pseudonocardiales</taxon>
        <taxon>Pseudonocardiaceae</taxon>
        <taxon>Pseudonocardia</taxon>
    </lineage>
</organism>
<comment type="caution">
    <text evidence="2">The sequence shown here is derived from an EMBL/GenBank/DDBJ whole genome shotgun (WGS) entry which is preliminary data.</text>
</comment>
<feature type="transmembrane region" description="Helical" evidence="1">
    <location>
        <begin position="35"/>
        <end position="53"/>
    </location>
</feature>
<evidence type="ECO:0000256" key="1">
    <source>
        <dbReference type="SAM" id="Phobius"/>
    </source>
</evidence>
<evidence type="ECO:0000313" key="2">
    <source>
        <dbReference type="EMBL" id="GAA5128067.1"/>
    </source>
</evidence>
<dbReference type="EMBL" id="BAABJO010000018">
    <property type="protein sequence ID" value="GAA5128067.1"/>
    <property type="molecule type" value="Genomic_DNA"/>
</dbReference>
<dbReference type="Proteomes" id="UP001500804">
    <property type="component" value="Unassembled WGS sequence"/>
</dbReference>
<gene>
    <name evidence="2" type="ORF">GCM10023320_46310</name>
</gene>
<keyword evidence="1" id="KW-1133">Transmembrane helix</keyword>
<reference evidence="3" key="1">
    <citation type="journal article" date="2019" name="Int. J. Syst. Evol. Microbiol.">
        <title>The Global Catalogue of Microorganisms (GCM) 10K type strain sequencing project: providing services to taxonomists for standard genome sequencing and annotation.</title>
        <authorList>
            <consortium name="The Broad Institute Genomics Platform"/>
            <consortium name="The Broad Institute Genome Sequencing Center for Infectious Disease"/>
            <person name="Wu L."/>
            <person name="Ma J."/>
        </authorList>
    </citation>
    <scope>NUCLEOTIDE SEQUENCE [LARGE SCALE GENOMIC DNA]</scope>
    <source>
        <strain evidence="3">JCM 18302</strain>
    </source>
</reference>
<dbReference type="RefSeq" id="WP_345607389.1">
    <property type="nucleotide sequence ID" value="NZ_BAABJO010000018.1"/>
</dbReference>
<proteinExistence type="predicted"/>
<accession>A0ABP9NPJ9</accession>